<dbReference type="FunFam" id="2.60.40.60:FF:000017">
    <property type="entry name" value="Cadherin 24"/>
    <property type="match status" value="1"/>
</dbReference>
<dbReference type="PRINTS" id="PR00205">
    <property type="entry name" value="CADHERIN"/>
</dbReference>
<dbReference type="PROSITE" id="PS50268">
    <property type="entry name" value="CADHERIN_2"/>
    <property type="match status" value="5"/>
</dbReference>
<dbReference type="InterPro" id="IPR020894">
    <property type="entry name" value="Cadherin_CS"/>
</dbReference>
<dbReference type="CDD" id="cd11304">
    <property type="entry name" value="Cadherin_repeat"/>
    <property type="match status" value="5"/>
</dbReference>
<dbReference type="SMART" id="SM00112">
    <property type="entry name" value="CA"/>
    <property type="match status" value="5"/>
</dbReference>
<gene>
    <name evidence="17" type="ORF">GDO81_011606</name>
</gene>
<dbReference type="GO" id="GO:0016477">
    <property type="term" value="P:cell migration"/>
    <property type="evidence" value="ECO:0007669"/>
    <property type="project" value="TreeGrafter"/>
</dbReference>
<dbReference type="Gene3D" id="2.60.40.60">
    <property type="entry name" value="Cadherins"/>
    <property type="match status" value="5"/>
</dbReference>
<dbReference type="GO" id="GO:0005509">
    <property type="term" value="F:calcium ion binding"/>
    <property type="evidence" value="ECO:0007669"/>
    <property type="project" value="UniProtKB-UniRule"/>
</dbReference>
<dbReference type="FunFam" id="2.60.40.60:FF:000008">
    <property type="entry name" value="Cadherin 24"/>
    <property type="match status" value="1"/>
</dbReference>
<feature type="domain" description="Cadherin" evidence="16">
    <location>
        <begin position="409"/>
        <end position="524"/>
    </location>
</feature>
<dbReference type="GO" id="GO:0007156">
    <property type="term" value="P:homophilic cell adhesion via plasma membrane adhesion molecules"/>
    <property type="evidence" value="ECO:0007669"/>
    <property type="project" value="InterPro"/>
</dbReference>
<dbReference type="EMBL" id="WNYA01000005">
    <property type="protein sequence ID" value="KAG8571342.1"/>
    <property type="molecule type" value="Genomic_DNA"/>
</dbReference>
<dbReference type="InterPro" id="IPR000233">
    <property type="entry name" value="Cadherin_Y-type_LIR"/>
</dbReference>
<dbReference type="InterPro" id="IPR002126">
    <property type="entry name" value="Cadherin-like_dom"/>
</dbReference>
<feature type="domain" description="Cadherin" evidence="16">
    <location>
        <begin position="306"/>
        <end position="409"/>
    </location>
</feature>
<keyword evidence="7 12" id="KW-0106">Calcium</keyword>
<dbReference type="GO" id="GO:0044331">
    <property type="term" value="P:cell-cell adhesion mediated by cadherin"/>
    <property type="evidence" value="ECO:0007669"/>
    <property type="project" value="TreeGrafter"/>
</dbReference>
<keyword evidence="11" id="KW-0325">Glycoprotein</keyword>
<dbReference type="Proteomes" id="UP000824782">
    <property type="component" value="Unassembled WGS sequence"/>
</dbReference>
<keyword evidence="18" id="KW-1185">Reference proteome</keyword>
<evidence type="ECO:0000256" key="13">
    <source>
        <dbReference type="RuleBase" id="RU003318"/>
    </source>
</evidence>
<proteinExistence type="predicted"/>
<dbReference type="GO" id="GO:0016342">
    <property type="term" value="C:catenin complex"/>
    <property type="evidence" value="ECO:0007669"/>
    <property type="project" value="TreeGrafter"/>
</dbReference>
<evidence type="ECO:0000256" key="3">
    <source>
        <dbReference type="ARBA" id="ARBA00022692"/>
    </source>
</evidence>
<name>A0AAV7BFY8_ENGPU</name>
<dbReference type="GO" id="GO:0000902">
    <property type="term" value="P:cell morphogenesis"/>
    <property type="evidence" value="ECO:0007669"/>
    <property type="project" value="TreeGrafter"/>
</dbReference>
<reference evidence="17" key="1">
    <citation type="thesis" date="2020" institute="ProQuest LLC" country="789 East Eisenhower Parkway, Ann Arbor, MI, USA">
        <title>Comparative Genomics and Chromosome Evolution.</title>
        <authorList>
            <person name="Mudd A.B."/>
        </authorList>
    </citation>
    <scope>NUCLEOTIDE SEQUENCE</scope>
    <source>
        <strain evidence="17">237g6f4</strain>
        <tissue evidence="17">Blood</tissue>
    </source>
</reference>
<evidence type="ECO:0000256" key="7">
    <source>
        <dbReference type="ARBA" id="ARBA00022837"/>
    </source>
</evidence>
<evidence type="ECO:0000256" key="4">
    <source>
        <dbReference type="ARBA" id="ARBA00022723"/>
    </source>
</evidence>
<evidence type="ECO:0000256" key="8">
    <source>
        <dbReference type="ARBA" id="ARBA00022889"/>
    </source>
</evidence>
<protein>
    <recommendedName>
        <fullName evidence="16">Cadherin domain-containing protein</fullName>
    </recommendedName>
</protein>
<keyword evidence="8 13" id="KW-0130">Cell adhesion</keyword>
<dbReference type="InterPro" id="IPR039808">
    <property type="entry name" value="Cadherin"/>
</dbReference>
<dbReference type="InterPro" id="IPR015919">
    <property type="entry name" value="Cadherin-like_sf"/>
</dbReference>
<comment type="caution">
    <text evidence="17">The sequence shown here is derived from an EMBL/GenBank/DDBJ whole genome shotgun (WGS) entry which is preliminary data.</text>
</comment>
<evidence type="ECO:0000256" key="5">
    <source>
        <dbReference type="ARBA" id="ARBA00022729"/>
    </source>
</evidence>
<evidence type="ECO:0000313" key="18">
    <source>
        <dbReference type="Proteomes" id="UP000824782"/>
    </source>
</evidence>
<evidence type="ECO:0000256" key="10">
    <source>
        <dbReference type="ARBA" id="ARBA00023136"/>
    </source>
</evidence>
<dbReference type="Pfam" id="PF00028">
    <property type="entry name" value="Cadherin"/>
    <property type="match status" value="5"/>
</dbReference>
<keyword evidence="6" id="KW-0677">Repeat</keyword>
<dbReference type="Pfam" id="PF01049">
    <property type="entry name" value="CADH_Y-type_LIR"/>
    <property type="match status" value="1"/>
</dbReference>
<dbReference type="FunFam" id="2.60.40.60:FF:000009">
    <property type="entry name" value="Cadherin 24"/>
    <property type="match status" value="1"/>
</dbReference>
<evidence type="ECO:0000256" key="2">
    <source>
        <dbReference type="ARBA" id="ARBA00022475"/>
    </source>
</evidence>
<organism evidence="17 18">
    <name type="scientific">Engystomops pustulosus</name>
    <name type="common">Tungara frog</name>
    <name type="synonym">Physalaemus pustulosus</name>
    <dbReference type="NCBI Taxonomy" id="76066"/>
    <lineage>
        <taxon>Eukaryota</taxon>
        <taxon>Metazoa</taxon>
        <taxon>Chordata</taxon>
        <taxon>Craniata</taxon>
        <taxon>Vertebrata</taxon>
        <taxon>Euteleostomi</taxon>
        <taxon>Amphibia</taxon>
        <taxon>Batrachia</taxon>
        <taxon>Anura</taxon>
        <taxon>Neobatrachia</taxon>
        <taxon>Hyloidea</taxon>
        <taxon>Leptodactylidae</taxon>
        <taxon>Leiuperinae</taxon>
        <taxon>Engystomops</taxon>
    </lineage>
</organism>
<dbReference type="GO" id="GO:0008013">
    <property type="term" value="F:beta-catenin binding"/>
    <property type="evidence" value="ECO:0007669"/>
    <property type="project" value="TreeGrafter"/>
</dbReference>
<dbReference type="SUPFAM" id="SSF49313">
    <property type="entry name" value="Cadherin-like"/>
    <property type="match status" value="5"/>
</dbReference>
<keyword evidence="5" id="KW-0732">Signal</keyword>
<feature type="domain" description="Cadherin" evidence="16">
    <location>
        <begin position="89"/>
        <end position="196"/>
    </location>
</feature>
<comment type="function">
    <text evidence="14">Cadherins are calcium-dependent cell adhesion proteins.</text>
</comment>
<dbReference type="GO" id="GO:0005912">
    <property type="term" value="C:adherens junction"/>
    <property type="evidence" value="ECO:0007669"/>
    <property type="project" value="TreeGrafter"/>
</dbReference>
<evidence type="ECO:0000256" key="14">
    <source>
        <dbReference type="RuleBase" id="RU004357"/>
    </source>
</evidence>
<evidence type="ECO:0000256" key="12">
    <source>
        <dbReference type="PROSITE-ProRule" id="PRU00043"/>
    </source>
</evidence>
<dbReference type="PROSITE" id="PS00232">
    <property type="entry name" value="CADHERIN_1"/>
    <property type="match status" value="2"/>
</dbReference>
<dbReference type="GO" id="GO:0045296">
    <property type="term" value="F:cadherin binding"/>
    <property type="evidence" value="ECO:0007669"/>
    <property type="project" value="TreeGrafter"/>
</dbReference>
<keyword evidence="9 15" id="KW-1133">Transmembrane helix</keyword>
<evidence type="ECO:0000256" key="15">
    <source>
        <dbReference type="SAM" id="Phobius"/>
    </source>
</evidence>
<dbReference type="AlphaFoldDB" id="A0AAV7BFY8"/>
<evidence type="ECO:0000256" key="6">
    <source>
        <dbReference type="ARBA" id="ARBA00022737"/>
    </source>
</evidence>
<dbReference type="GO" id="GO:0007043">
    <property type="term" value="P:cell-cell junction assembly"/>
    <property type="evidence" value="ECO:0007669"/>
    <property type="project" value="TreeGrafter"/>
</dbReference>
<keyword evidence="10 15" id="KW-0472">Membrane</keyword>
<dbReference type="PANTHER" id="PTHR24027">
    <property type="entry name" value="CADHERIN-23"/>
    <property type="match status" value="1"/>
</dbReference>
<feature type="domain" description="Cadherin" evidence="16">
    <location>
        <begin position="197"/>
        <end position="305"/>
    </location>
</feature>
<dbReference type="FunFam" id="2.60.40.60:FF:000012">
    <property type="entry name" value="Cadherin 24"/>
    <property type="match status" value="1"/>
</dbReference>
<keyword evidence="2" id="KW-1003">Cell membrane</keyword>
<dbReference type="InterPro" id="IPR027397">
    <property type="entry name" value="Catenin-bd_sf"/>
</dbReference>
<feature type="domain" description="Cadherin" evidence="16">
    <location>
        <begin position="8"/>
        <end position="88"/>
    </location>
</feature>
<dbReference type="GO" id="GO:0034332">
    <property type="term" value="P:adherens junction organization"/>
    <property type="evidence" value="ECO:0007669"/>
    <property type="project" value="TreeGrafter"/>
</dbReference>
<feature type="transmembrane region" description="Helical" evidence="15">
    <location>
        <begin position="523"/>
        <end position="552"/>
    </location>
</feature>
<evidence type="ECO:0000313" key="17">
    <source>
        <dbReference type="EMBL" id="KAG8571342.1"/>
    </source>
</evidence>
<evidence type="ECO:0000256" key="9">
    <source>
        <dbReference type="ARBA" id="ARBA00022989"/>
    </source>
</evidence>
<dbReference type="Gene3D" id="4.10.900.10">
    <property type="entry name" value="TCF3-CBD (Catenin binding domain)"/>
    <property type="match status" value="1"/>
</dbReference>
<keyword evidence="4" id="KW-0479">Metal-binding</keyword>
<evidence type="ECO:0000256" key="11">
    <source>
        <dbReference type="ARBA" id="ARBA00023180"/>
    </source>
</evidence>
<sequence length="684" mass="76515">MYVGQLKTDSDGHDGSIKYILFGDGAGTIFVMNEYSGKISVLKKLDREEKPFYTLRAQAINRVTGVPIEAESEFVIKVLDVNDNEPRFINEPYIAEVLEMSPKGTYVTQVTATDKDDPTNGNNARLVYSILQGQPQFSIEIKSGIIRVASQIDRETKDQYQVIVQAKDMIGDVGALSATTTVVINVLDVNDNAPKFQQKIYEMSIIESAIVGEIVGTVLADDIDIGRNAEMTYSIEERGDYNMFDISTDSITQEGIIRLKKLVDFESRSRRYTIQVKAENKYNPELFDIATIRVYVLDVDEPPVFLEREYFMKVLESAPISSFVGSVTAKDPDSADTIIRYGILHNTHSKSFDIYPNNGSIFTIKTLDREEDLWHNITVSATEAKTPAYISYVHVYVRVMDVNDNAPQLQNVPEIYVCGKSRIEEPVYTVTAIDKDEPQLSHSFSFMQPFEDSTNANFTITDNGATILTAQDGYSYQDNPLFYLTVIISDNGIPSLSSTSTLTIKVCDCGIDNNTESCGKGGFFFNFMNSAAVIAISIFILLILVLSLLVHVRCQKKNNIMSEKGEDLKENIVKYDDEGGGEEDTEAFDITGLKQHTVMRERKPRRKIRTDIQSMYRLSLGLGPDVAIFKEFLAEKLEEANTDTSVLPLDYLHCYAFEGSCSPCGSLSSLSLTETNVSEIDPYY</sequence>
<evidence type="ECO:0000259" key="16">
    <source>
        <dbReference type="PROSITE" id="PS50268"/>
    </source>
</evidence>
<dbReference type="GO" id="GO:0016339">
    <property type="term" value="P:calcium-dependent cell-cell adhesion via plasma membrane cell adhesion molecules"/>
    <property type="evidence" value="ECO:0007669"/>
    <property type="project" value="TreeGrafter"/>
</dbReference>
<keyword evidence="3 13" id="KW-0812">Transmembrane</keyword>
<evidence type="ECO:0000256" key="1">
    <source>
        <dbReference type="ARBA" id="ARBA00004251"/>
    </source>
</evidence>
<accession>A0AAV7BFY8</accession>
<comment type="subcellular location">
    <subcellularLocation>
        <location evidence="1 13">Cell membrane</location>
        <topology evidence="1 13">Single-pass type I membrane protein</topology>
    </subcellularLocation>
</comment>
<dbReference type="PANTHER" id="PTHR24027:SF323">
    <property type="entry name" value="CADHERIN-19"/>
    <property type="match status" value="1"/>
</dbReference>